<dbReference type="EMBL" id="JAGGLL010000003">
    <property type="protein sequence ID" value="MBP2020776.1"/>
    <property type="molecule type" value="Genomic_DNA"/>
</dbReference>
<accession>A0ABS4K0V1</accession>
<dbReference type="Proteomes" id="UP001519308">
    <property type="component" value="Unassembled WGS sequence"/>
</dbReference>
<evidence type="ECO:0000313" key="1">
    <source>
        <dbReference type="EMBL" id="MBP2020776.1"/>
    </source>
</evidence>
<protein>
    <submittedName>
        <fullName evidence="1">Uncharacterized protein</fullName>
    </submittedName>
</protein>
<sequence>MAYSSNLYMVTSKEGYEAIYHLVRDLNQLTKLMKYKGNEFVFMEVPHVAEELTEEIIEIMNENTDSIPCSIRMTTDSQFGFHADESHDFDNKIEDVILPKLIEYESKEECDYDNDGFDEEYYDDNSRIAFRVPKNCKVVYDNFNEMV</sequence>
<organism evidence="1 2">
    <name type="scientific">Clostridium punense</name>
    <dbReference type="NCBI Taxonomy" id="1054297"/>
    <lineage>
        <taxon>Bacteria</taxon>
        <taxon>Bacillati</taxon>
        <taxon>Bacillota</taxon>
        <taxon>Clostridia</taxon>
        <taxon>Eubacteriales</taxon>
        <taxon>Clostridiaceae</taxon>
        <taxon>Clostridium</taxon>
    </lineage>
</organism>
<gene>
    <name evidence="1" type="ORF">J2Z44_000560</name>
</gene>
<reference evidence="1 2" key="1">
    <citation type="submission" date="2021-03" db="EMBL/GenBank/DDBJ databases">
        <title>Genomic Encyclopedia of Type Strains, Phase IV (KMG-IV): sequencing the most valuable type-strain genomes for metagenomic binning, comparative biology and taxonomic classification.</title>
        <authorList>
            <person name="Goeker M."/>
        </authorList>
    </citation>
    <scope>NUCLEOTIDE SEQUENCE [LARGE SCALE GENOMIC DNA]</scope>
    <source>
        <strain evidence="1 2">DSM 28650</strain>
    </source>
</reference>
<keyword evidence="2" id="KW-1185">Reference proteome</keyword>
<comment type="caution">
    <text evidence="1">The sequence shown here is derived from an EMBL/GenBank/DDBJ whole genome shotgun (WGS) entry which is preliminary data.</text>
</comment>
<evidence type="ECO:0000313" key="2">
    <source>
        <dbReference type="Proteomes" id="UP001519308"/>
    </source>
</evidence>
<proteinExistence type="predicted"/>
<name>A0ABS4K0V1_9CLOT</name>
<dbReference type="RefSeq" id="WP_021284075.1">
    <property type="nucleotide sequence ID" value="NZ_JAGGLL010000003.1"/>
</dbReference>